<sequence>MNILSVHRFVLSALSKLGWAQVPPKGLIYPLP</sequence>
<accession>A0A8S5UUW5</accession>
<dbReference type="EMBL" id="BK016143">
    <property type="protein sequence ID" value="DAF98228.1"/>
    <property type="molecule type" value="Genomic_DNA"/>
</dbReference>
<proteinExistence type="predicted"/>
<organism evidence="1">
    <name type="scientific">Myoviridae sp. ctP6q2</name>
    <dbReference type="NCBI Taxonomy" id="2825096"/>
    <lineage>
        <taxon>Viruses</taxon>
        <taxon>Duplodnaviria</taxon>
        <taxon>Heunggongvirae</taxon>
        <taxon>Uroviricota</taxon>
        <taxon>Caudoviricetes</taxon>
    </lineage>
</organism>
<evidence type="ECO:0000313" key="1">
    <source>
        <dbReference type="EMBL" id="DAF98228.1"/>
    </source>
</evidence>
<reference evidence="1" key="1">
    <citation type="journal article" date="2021" name="Proc. Natl. Acad. Sci. U.S.A.">
        <title>A Catalog of Tens of Thousands of Viruses from Human Metagenomes Reveals Hidden Associations with Chronic Diseases.</title>
        <authorList>
            <person name="Tisza M.J."/>
            <person name="Buck C.B."/>
        </authorList>
    </citation>
    <scope>NUCLEOTIDE SEQUENCE</scope>
    <source>
        <strain evidence="1">CtP6q2</strain>
    </source>
</reference>
<name>A0A8S5UUW5_9CAUD</name>
<protein>
    <submittedName>
        <fullName evidence="1">Uncharacterized protein</fullName>
    </submittedName>
</protein>